<keyword evidence="3" id="KW-1185">Reference proteome</keyword>
<accession>A0ABV0HF12</accession>
<feature type="region of interest" description="Disordered" evidence="1">
    <location>
        <begin position="1"/>
        <end position="28"/>
    </location>
</feature>
<dbReference type="Proteomes" id="UP001444146">
    <property type="component" value="Unassembled WGS sequence"/>
</dbReference>
<sequence>MVASFTGQSNKSNRTNPRGGPDSGSDFVTSKFSHSKKILSFPMWNAMRVVVISRLFDRQAMAYKEAKPQTFVRIIVLPTARVM</sequence>
<evidence type="ECO:0000313" key="2">
    <source>
        <dbReference type="EMBL" id="MEO3989091.1"/>
    </source>
</evidence>
<protein>
    <submittedName>
        <fullName evidence="2">Uncharacterized protein</fullName>
    </submittedName>
</protein>
<comment type="caution">
    <text evidence="2">The sequence shown here is derived from an EMBL/GenBank/DDBJ whole genome shotgun (WGS) entry which is preliminary data.</text>
</comment>
<dbReference type="RefSeq" id="WP_347793608.1">
    <property type="nucleotide sequence ID" value="NZ_JAYMYY010000001.1"/>
</dbReference>
<gene>
    <name evidence="2" type="ORF">VSR74_04550</name>
</gene>
<evidence type="ECO:0000256" key="1">
    <source>
        <dbReference type="SAM" id="MobiDB-lite"/>
    </source>
</evidence>
<dbReference type="EMBL" id="JAYMYY010000001">
    <property type="protein sequence ID" value="MEO3989091.1"/>
    <property type="molecule type" value="Genomic_DNA"/>
</dbReference>
<proteinExistence type="predicted"/>
<name>A0ABV0HF12_9ENTR</name>
<organism evidence="2 3">
    <name type="scientific">Pseudocitrobacter cyperus</name>
    <dbReference type="NCBI Taxonomy" id="3112843"/>
    <lineage>
        <taxon>Bacteria</taxon>
        <taxon>Pseudomonadati</taxon>
        <taxon>Pseudomonadota</taxon>
        <taxon>Gammaproteobacteria</taxon>
        <taxon>Enterobacterales</taxon>
        <taxon>Enterobacteriaceae</taxon>
        <taxon>Pseudocitrobacter</taxon>
    </lineage>
</organism>
<reference evidence="2 3" key="1">
    <citation type="submission" date="2024-01" db="EMBL/GenBank/DDBJ databases">
        <title>Pseudocitrobacter sp. Endophytic strain Cyp-38L.</title>
        <authorList>
            <person name="Amer M.A."/>
            <person name="Hamed S.M."/>
        </authorList>
    </citation>
    <scope>NUCLEOTIDE SEQUENCE [LARGE SCALE GENOMIC DNA]</scope>
    <source>
        <strain evidence="2 3">Cyp38S</strain>
    </source>
</reference>
<evidence type="ECO:0000313" key="3">
    <source>
        <dbReference type="Proteomes" id="UP001444146"/>
    </source>
</evidence>
<feature type="compositionally biased region" description="Polar residues" evidence="1">
    <location>
        <begin position="1"/>
        <end position="16"/>
    </location>
</feature>